<evidence type="ECO:0000313" key="2">
    <source>
        <dbReference type="Proteomes" id="UP001138500"/>
    </source>
</evidence>
<dbReference type="EMBL" id="RIBY02002434">
    <property type="protein sequence ID" value="KAH9814247.1"/>
    <property type="molecule type" value="Genomic_DNA"/>
</dbReference>
<comment type="caution">
    <text evidence="1">The sequence shown here is derived from an EMBL/GenBank/DDBJ whole genome shotgun (WGS) entry which is preliminary data.</text>
</comment>
<proteinExistence type="predicted"/>
<reference evidence="1 2" key="1">
    <citation type="journal article" date="2018" name="IMA Fungus">
        <title>IMA Genome-F 10: Nine draft genome sequences of Claviceps purpurea s.lat., including C. arundinis, C. humidiphila, and C. cf. spartinae, pseudomolecules for the pitch canker pathogen Fusarium circinatum, draft genome of Davidsoniella eucalypti, Grosmannia galeiformis, Quambalaria eucalypti, and Teratosphaeria destructans.</title>
        <authorList>
            <person name="Wingfield B.D."/>
            <person name="Liu M."/>
            <person name="Nguyen H.D."/>
            <person name="Lane F.A."/>
            <person name="Morgan S.W."/>
            <person name="De Vos L."/>
            <person name="Wilken P.M."/>
            <person name="Duong T.A."/>
            <person name="Aylward J."/>
            <person name="Coetzee M.P."/>
            <person name="Dadej K."/>
            <person name="De Beer Z.W."/>
            <person name="Findlay W."/>
            <person name="Havenga M."/>
            <person name="Kolarik M."/>
            <person name="Menzies J.G."/>
            <person name="Naidoo K."/>
            <person name="Pochopski O."/>
            <person name="Shoukouhi P."/>
            <person name="Santana Q.C."/>
            <person name="Seifert K.A."/>
            <person name="Soal N."/>
            <person name="Steenkamp E.T."/>
            <person name="Tatham C.T."/>
            <person name="van der Nest M.A."/>
            <person name="Wingfield M.J."/>
        </authorList>
    </citation>
    <scope>NUCLEOTIDE SEQUENCE [LARGE SCALE GENOMIC DNA]</scope>
    <source>
        <strain evidence="1">CMW44962</strain>
    </source>
</reference>
<keyword evidence="2" id="KW-1185">Reference proteome</keyword>
<protein>
    <submittedName>
        <fullName evidence="1">Uncharacterized protein</fullName>
    </submittedName>
</protein>
<evidence type="ECO:0000313" key="1">
    <source>
        <dbReference type="EMBL" id="KAH9814247.1"/>
    </source>
</evidence>
<gene>
    <name evidence="1" type="ORF">Tdes44962_MAKER05684</name>
</gene>
<accession>A0A9W7VYQ4</accession>
<name>A0A9W7VYQ4_9PEZI</name>
<dbReference type="AlphaFoldDB" id="A0A9W7VYQ4"/>
<organism evidence="1 2">
    <name type="scientific">Teratosphaeria destructans</name>
    <dbReference type="NCBI Taxonomy" id="418781"/>
    <lineage>
        <taxon>Eukaryota</taxon>
        <taxon>Fungi</taxon>
        <taxon>Dikarya</taxon>
        <taxon>Ascomycota</taxon>
        <taxon>Pezizomycotina</taxon>
        <taxon>Dothideomycetes</taxon>
        <taxon>Dothideomycetidae</taxon>
        <taxon>Mycosphaerellales</taxon>
        <taxon>Teratosphaeriaceae</taxon>
        <taxon>Teratosphaeria</taxon>
    </lineage>
</organism>
<sequence>MPGLGLLSGEIRTFPPVAGPLDAESVFDGTELPAVLTPLDDFPPGLEAGEILTLPGGSVFAACPAVPFAAVAEEAGVFDETVLPATLPGAFETCASGLGAARLAAVGAGRAFCVPGVDEGRDFFDAPGAGNAFFSAGFTAVFFCCGLTGPSAAKAFRTPSP</sequence>
<dbReference type="Proteomes" id="UP001138500">
    <property type="component" value="Unassembled WGS sequence"/>
</dbReference>
<reference evidence="1 2" key="2">
    <citation type="journal article" date="2021" name="Curr. Genet.">
        <title>Genetic response to nitrogen starvation in the aggressive Eucalyptus foliar pathogen Teratosphaeria destructans.</title>
        <authorList>
            <person name="Havenga M."/>
            <person name="Wingfield B.D."/>
            <person name="Wingfield M.J."/>
            <person name="Dreyer L.L."/>
            <person name="Roets F."/>
            <person name="Aylward J."/>
        </authorList>
    </citation>
    <scope>NUCLEOTIDE SEQUENCE [LARGE SCALE GENOMIC DNA]</scope>
    <source>
        <strain evidence="1">CMW44962</strain>
    </source>
</reference>